<evidence type="ECO:0000313" key="6">
    <source>
        <dbReference type="Proteomes" id="UP000503540"/>
    </source>
</evidence>
<dbReference type="RefSeq" id="WP_167471392.1">
    <property type="nucleotide sequence ID" value="NZ_CP046172.1"/>
</dbReference>
<proteinExistence type="predicted"/>
<dbReference type="GO" id="GO:0003700">
    <property type="term" value="F:DNA-binding transcription factor activity"/>
    <property type="evidence" value="ECO:0007669"/>
    <property type="project" value="InterPro"/>
</dbReference>
<evidence type="ECO:0000256" key="2">
    <source>
        <dbReference type="ARBA" id="ARBA00023125"/>
    </source>
</evidence>
<evidence type="ECO:0000256" key="1">
    <source>
        <dbReference type="ARBA" id="ARBA00023015"/>
    </source>
</evidence>
<dbReference type="AlphaFoldDB" id="A0A6G9Y4T5"/>
<name>A0A6G9Y4T5_9NOCA</name>
<keyword evidence="2" id="KW-0238">DNA-binding</keyword>
<organism evidence="5 6">
    <name type="scientific">Nocardia arthritidis</name>
    <dbReference type="NCBI Taxonomy" id="228602"/>
    <lineage>
        <taxon>Bacteria</taxon>
        <taxon>Bacillati</taxon>
        <taxon>Actinomycetota</taxon>
        <taxon>Actinomycetes</taxon>
        <taxon>Mycobacteriales</taxon>
        <taxon>Nocardiaceae</taxon>
        <taxon>Nocardia</taxon>
    </lineage>
</organism>
<protein>
    <submittedName>
        <fullName evidence="5">MarR family transcriptional regulator</fullName>
    </submittedName>
</protein>
<dbReference type="PROSITE" id="PS01117">
    <property type="entry name" value="HTH_MARR_1"/>
    <property type="match status" value="1"/>
</dbReference>
<dbReference type="KEGG" id="nah:F5544_00755"/>
<dbReference type="Gene3D" id="1.10.10.10">
    <property type="entry name" value="Winged helix-like DNA-binding domain superfamily/Winged helix DNA-binding domain"/>
    <property type="match status" value="1"/>
</dbReference>
<dbReference type="Proteomes" id="UP000503540">
    <property type="component" value="Chromosome"/>
</dbReference>
<evidence type="ECO:0000259" key="4">
    <source>
        <dbReference type="PROSITE" id="PS50995"/>
    </source>
</evidence>
<dbReference type="InterPro" id="IPR036390">
    <property type="entry name" value="WH_DNA-bd_sf"/>
</dbReference>
<dbReference type="GO" id="GO:0003677">
    <property type="term" value="F:DNA binding"/>
    <property type="evidence" value="ECO:0007669"/>
    <property type="project" value="UniProtKB-KW"/>
</dbReference>
<accession>A0A6G9Y4T5</accession>
<keyword evidence="1" id="KW-0805">Transcription regulation</keyword>
<dbReference type="PANTHER" id="PTHR42756:SF1">
    <property type="entry name" value="TRANSCRIPTIONAL REPRESSOR OF EMRAB OPERON"/>
    <property type="match status" value="1"/>
</dbReference>
<dbReference type="InterPro" id="IPR023187">
    <property type="entry name" value="Tscrpt_reg_MarR-type_CS"/>
</dbReference>
<evidence type="ECO:0000256" key="3">
    <source>
        <dbReference type="ARBA" id="ARBA00023163"/>
    </source>
</evidence>
<evidence type="ECO:0000313" key="5">
    <source>
        <dbReference type="EMBL" id="QIS08083.1"/>
    </source>
</evidence>
<sequence length="168" mass="18766">MADAIDLFTAHWRRERPEVDTSPMAVVGRVQRLNRLFEHGLKQFFAKYEMEFWEFDVLATLRRSGGADGLTAGALIKVAMVTSGAITNRIDRLVARGWVERAQCPEDRRAIRVRLTPAGRALVDELLPIHLENEERMLAALDTESRGQLAGLLRALTESLGDAVPDDA</sequence>
<dbReference type="PRINTS" id="PR00598">
    <property type="entry name" value="HTHMARR"/>
</dbReference>
<dbReference type="EMBL" id="CP046172">
    <property type="protein sequence ID" value="QIS08083.1"/>
    <property type="molecule type" value="Genomic_DNA"/>
</dbReference>
<keyword evidence="6" id="KW-1185">Reference proteome</keyword>
<dbReference type="SMART" id="SM00347">
    <property type="entry name" value="HTH_MARR"/>
    <property type="match status" value="1"/>
</dbReference>
<dbReference type="PROSITE" id="PS50995">
    <property type="entry name" value="HTH_MARR_2"/>
    <property type="match status" value="1"/>
</dbReference>
<reference evidence="5 6" key="1">
    <citation type="journal article" date="2019" name="ACS Chem. Biol.">
        <title>Identification and Mobilization of a Cryptic Antibiotic Biosynthesis Gene Locus from a Human-Pathogenic Nocardia Isolate.</title>
        <authorList>
            <person name="Herisse M."/>
            <person name="Ishida K."/>
            <person name="Porter J.L."/>
            <person name="Howden B."/>
            <person name="Hertweck C."/>
            <person name="Stinear T.P."/>
            <person name="Pidot S.J."/>
        </authorList>
    </citation>
    <scope>NUCLEOTIDE SEQUENCE [LARGE SCALE GENOMIC DNA]</scope>
    <source>
        <strain evidence="5 6">AUSMDU00012717</strain>
    </source>
</reference>
<dbReference type="SUPFAM" id="SSF46785">
    <property type="entry name" value="Winged helix' DNA-binding domain"/>
    <property type="match status" value="1"/>
</dbReference>
<dbReference type="InterPro" id="IPR036388">
    <property type="entry name" value="WH-like_DNA-bd_sf"/>
</dbReference>
<gene>
    <name evidence="5" type="ORF">F5544_00755</name>
</gene>
<dbReference type="Pfam" id="PF12802">
    <property type="entry name" value="MarR_2"/>
    <property type="match status" value="1"/>
</dbReference>
<dbReference type="PANTHER" id="PTHR42756">
    <property type="entry name" value="TRANSCRIPTIONAL REGULATOR, MARR"/>
    <property type="match status" value="1"/>
</dbReference>
<keyword evidence="3" id="KW-0804">Transcription</keyword>
<dbReference type="InterPro" id="IPR000835">
    <property type="entry name" value="HTH_MarR-typ"/>
</dbReference>
<feature type="domain" description="HTH marR-type" evidence="4">
    <location>
        <begin position="23"/>
        <end position="158"/>
    </location>
</feature>